<keyword evidence="6" id="KW-0378">Hydrolase</keyword>
<comment type="caution">
    <text evidence="10">The sequence shown here is derived from an EMBL/GenBank/DDBJ whole genome shotgun (WGS) entry which is preliminary data.</text>
</comment>
<dbReference type="PANTHER" id="PTHR48475">
    <property type="entry name" value="RIBONUCLEASE H"/>
    <property type="match status" value="1"/>
</dbReference>
<dbReference type="InterPro" id="IPR036397">
    <property type="entry name" value="RNaseH_sf"/>
</dbReference>
<dbReference type="Pfam" id="PF17917">
    <property type="entry name" value="RT_RNaseH"/>
    <property type="match status" value="1"/>
</dbReference>
<dbReference type="InterPro" id="IPR012337">
    <property type="entry name" value="RNaseH-like_sf"/>
</dbReference>
<dbReference type="GO" id="GO:0004523">
    <property type="term" value="F:RNA-DNA hybrid ribonuclease activity"/>
    <property type="evidence" value="ECO:0007669"/>
    <property type="project" value="InterPro"/>
</dbReference>
<feature type="region of interest" description="Disordered" evidence="8">
    <location>
        <begin position="489"/>
        <end position="525"/>
    </location>
</feature>
<keyword evidence="4" id="KW-0064">Aspartyl protease</keyword>
<evidence type="ECO:0000256" key="4">
    <source>
        <dbReference type="ARBA" id="ARBA00022750"/>
    </source>
</evidence>
<dbReference type="GO" id="GO:0030170">
    <property type="term" value="F:pyridoxal phosphate binding"/>
    <property type="evidence" value="ECO:0007669"/>
    <property type="project" value="InterPro"/>
</dbReference>
<dbReference type="SUPFAM" id="SSF56672">
    <property type="entry name" value="DNA/RNA polymerases"/>
    <property type="match status" value="1"/>
</dbReference>
<keyword evidence="3" id="KW-0540">Nuclease</keyword>
<dbReference type="GO" id="GO:0003964">
    <property type="term" value="F:RNA-directed DNA polymerase activity"/>
    <property type="evidence" value="ECO:0007669"/>
    <property type="project" value="UniProtKB-KW"/>
</dbReference>
<keyword evidence="5" id="KW-0255">Endonuclease</keyword>
<keyword evidence="1" id="KW-0808">Transferase</keyword>
<dbReference type="InterPro" id="IPR054722">
    <property type="entry name" value="PolX-like_BBD"/>
</dbReference>
<evidence type="ECO:0000256" key="1">
    <source>
        <dbReference type="ARBA" id="ARBA00022679"/>
    </source>
</evidence>
<dbReference type="InterPro" id="IPR041373">
    <property type="entry name" value="RT_RNaseH"/>
</dbReference>
<evidence type="ECO:0000259" key="9">
    <source>
        <dbReference type="PROSITE" id="PS51340"/>
    </source>
</evidence>
<dbReference type="CDD" id="cd09272">
    <property type="entry name" value="RNase_HI_RT_Ty1"/>
    <property type="match status" value="1"/>
</dbReference>
<evidence type="ECO:0000256" key="2">
    <source>
        <dbReference type="ARBA" id="ARBA00022695"/>
    </source>
</evidence>
<dbReference type="PROSITE" id="PS51340">
    <property type="entry name" value="MOSC"/>
    <property type="match status" value="1"/>
</dbReference>
<proteinExistence type="predicted"/>
<dbReference type="InterPro" id="IPR005303">
    <property type="entry name" value="MOCOS_middle"/>
</dbReference>
<dbReference type="Pfam" id="PF13456">
    <property type="entry name" value="RVT_3"/>
    <property type="match status" value="1"/>
</dbReference>
<protein>
    <submittedName>
        <fullName evidence="10">Molybdenum cofactor sulfurase family protein</fullName>
    </submittedName>
</protein>
<keyword evidence="11" id="KW-1185">Reference proteome</keyword>
<dbReference type="InterPro" id="IPR005302">
    <property type="entry name" value="MoCF_Sase_C"/>
</dbReference>
<dbReference type="SUPFAM" id="SSF141673">
    <property type="entry name" value="MOSC N-terminal domain-like"/>
    <property type="match status" value="2"/>
</dbReference>
<dbReference type="Gene3D" id="3.30.420.10">
    <property type="entry name" value="Ribonuclease H-like superfamily/Ribonuclease H"/>
    <property type="match status" value="1"/>
</dbReference>
<dbReference type="GO" id="GO:0030151">
    <property type="term" value="F:molybdenum ion binding"/>
    <property type="evidence" value="ECO:0007669"/>
    <property type="project" value="InterPro"/>
</dbReference>
<dbReference type="AlphaFoldDB" id="A0A7J0EH45"/>
<dbReference type="Pfam" id="PF22936">
    <property type="entry name" value="Pol_BBD"/>
    <property type="match status" value="1"/>
</dbReference>
<evidence type="ECO:0000256" key="5">
    <source>
        <dbReference type="ARBA" id="ARBA00022759"/>
    </source>
</evidence>
<accession>A0A7J0EH45</accession>
<dbReference type="Proteomes" id="UP000585474">
    <property type="component" value="Unassembled WGS sequence"/>
</dbReference>
<evidence type="ECO:0000256" key="6">
    <source>
        <dbReference type="ARBA" id="ARBA00022801"/>
    </source>
</evidence>
<evidence type="ECO:0000256" key="8">
    <source>
        <dbReference type="SAM" id="MobiDB-lite"/>
    </source>
</evidence>
<evidence type="ECO:0000313" key="11">
    <source>
        <dbReference type="Proteomes" id="UP000585474"/>
    </source>
</evidence>
<dbReference type="GO" id="GO:0004190">
    <property type="term" value="F:aspartic-type endopeptidase activity"/>
    <property type="evidence" value="ECO:0007669"/>
    <property type="project" value="UniProtKB-KW"/>
</dbReference>
<dbReference type="SUPFAM" id="SSF53098">
    <property type="entry name" value="Ribonuclease H-like"/>
    <property type="match status" value="1"/>
</dbReference>
<sequence>MGEPPAAAGEVSSILVYPIKSCRGISVSQAPLHSTGFRWDRQWLVVNSNGRAYTQRVEPKFALVQVELPSEAFSDGWKPTKSSYLGTVGSRRAKKGMSGCNNHMTGNRDFFIELDFHSQVKFGDGKIRSAAGKGVISIQTKGGRCKIIDKKHNLTIAGFTDNDWADSLDDIKSTSGCLFCLGTKLISWCFKKQKSIALSSAEVGYIAATDAACEAIWLRRMLSDLEQSQQQPTIIHCDNMSAIAMTKNPVFHARSKHIELQHHFIRDLVNNGEISIEFVNNNDQPADILTKANLEFNGGEWSVKEKQVQVIRAPGMDELKVPLSKPRAIADGVSVWEWSGSAFDEGDEASKWFSDFIGKPITETRAVDPDYARGHKTMFADGYPFLLVSQGSLNTLNNLLKEPIPINRFRPNILVDGCEPFSEDLWKEIKINKFTFHGVKLCARCKATSNTQVAIILVWHETADTSRYAYDLGKRSPISSKFESSSWTREVRGEGIGRRGRSPHQDDRAPRRQDRSTTQKIRDMDTQIDTINTGLGSPPEGWGELEGLCQAFQPSRIRVKGIFGIAALAHSSYHDKVLMGAETRYLKIEKLAYALLTTSRKFRHYFQAHPITVLIDQPLKKILQRSDTSGQLLKWSIELSDFHISYQPRMAIKAQVLADFVAEFTHDVDLEPEITFPEVETTKEHNLNEDLAKWKLFVDRSSNQHGCGAGLVLQTPSGEQIEYTICIGFKGTNNEAEYEALLAGLKVATKLGVDSLNAFSDSQLVIFQIPKEENKKADSLANLALAFDFITDGNIPLEFLPNPSIEIAKEICQAELGEWSSGSHKQDNPKETEGEIRKIQEQMGRDLLSILWAYHTTSKIPTGEIPYSMLMLNLDLLDKKRERAEVCQAAYKHQVTKYYNQRVKHRSFLPGDLVLRKVTLSTKEPNAGKLGPTWEGPYKVVKVSRPVTYWLEDMSGKTLPHPWNLEHLKKYYQ</sequence>
<reference evidence="10 11" key="1">
    <citation type="submission" date="2019-07" db="EMBL/GenBank/DDBJ databases">
        <title>De Novo Assembly of kiwifruit Actinidia rufa.</title>
        <authorList>
            <person name="Sugita-Konishi S."/>
            <person name="Sato K."/>
            <person name="Mori E."/>
            <person name="Abe Y."/>
            <person name="Kisaki G."/>
            <person name="Hamano K."/>
            <person name="Suezawa K."/>
            <person name="Otani M."/>
            <person name="Fukuda T."/>
            <person name="Manabe T."/>
            <person name="Gomi K."/>
            <person name="Tabuchi M."/>
            <person name="Akimitsu K."/>
            <person name="Kataoka I."/>
        </authorList>
    </citation>
    <scope>NUCLEOTIDE SEQUENCE [LARGE SCALE GENOMIC DNA]</scope>
    <source>
        <strain evidence="11">cv. Fuchu</strain>
    </source>
</reference>
<dbReference type="InterPro" id="IPR043502">
    <property type="entry name" value="DNA/RNA_pol_sf"/>
</dbReference>
<name>A0A7J0EH45_9ERIC</name>
<dbReference type="GO" id="GO:0003676">
    <property type="term" value="F:nucleic acid binding"/>
    <property type="evidence" value="ECO:0007669"/>
    <property type="project" value="InterPro"/>
</dbReference>
<dbReference type="InterPro" id="IPR002156">
    <property type="entry name" value="RNaseH_domain"/>
</dbReference>
<dbReference type="PANTHER" id="PTHR48475:SF2">
    <property type="entry name" value="RIBONUCLEASE H"/>
    <property type="match status" value="1"/>
</dbReference>
<keyword evidence="2" id="KW-0548">Nucleotidyltransferase</keyword>
<dbReference type="EMBL" id="BJWL01000004">
    <property type="protein sequence ID" value="GFY85496.1"/>
    <property type="molecule type" value="Genomic_DNA"/>
</dbReference>
<feature type="domain" description="MOSC" evidence="9">
    <location>
        <begin position="359"/>
        <end position="506"/>
    </location>
</feature>
<dbReference type="Pfam" id="PF03473">
    <property type="entry name" value="MOSC"/>
    <property type="match status" value="1"/>
</dbReference>
<evidence type="ECO:0000256" key="7">
    <source>
        <dbReference type="ARBA" id="ARBA00022918"/>
    </source>
</evidence>
<dbReference type="Pfam" id="PF03476">
    <property type="entry name" value="MOSC_N"/>
    <property type="match status" value="2"/>
</dbReference>
<keyword evidence="7" id="KW-0695">RNA-directed DNA polymerase</keyword>
<organism evidence="10 11">
    <name type="scientific">Actinidia rufa</name>
    <dbReference type="NCBI Taxonomy" id="165716"/>
    <lineage>
        <taxon>Eukaryota</taxon>
        <taxon>Viridiplantae</taxon>
        <taxon>Streptophyta</taxon>
        <taxon>Embryophyta</taxon>
        <taxon>Tracheophyta</taxon>
        <taxon>Spermatophyta</taxon>
        <taxon>Magnoliopsida</taxon>
        <taxon>eudicotyledons</taxon>
        <taxon>Gunneridae</taxon>
        <taxon>Pentapetalae</taxon>
        <taxon>asterids</taxon>
        <taxon>Ericales</taxon>
        <taxon>Actinidiaceae</taxon>
        <taxon>Actinidia</taxon>
    </lineage>
</organism>
<evidence type="ECO:0000313" key="10">
    <source>
        <dbReference type="EMBL" id="GFY85496.1"/>
    </source>
</evidence>
<dbReference type="CDD" id="cd09279">
    <property type="entry name" value="RNase_HI_like"/>
    <property type="match status" value="1"/>
</dbReference>
<keyword evidence="4" id="KW-0645">Protease</keyword>
<evidence type="ECO:0000256" key="3">
    <source>
        <dbReference type="ARBA" id="ARBA00022722"/>
    </source>
</evidence>
<dbReference type="OrthoDB" id="17255at2759"/>
<gene>
    <name evidence="10" type="ORF">Acr_04g0002340</name>
</gene>